<evidence type="ECO:0000313" key="1">
    <source>
        <dbReference type="EMBL" id="KAG1813213.1"/>
    </source>
</evidence>
<dbReference type="AlphaFoldDB" id="A0A9P7E7R2"/>
<dbReference type="RefSeq" id="XP_041191087.1">
    <property type="nucleotide sequence ID" value="XM_041333085.1"/>
</dbReference>
<reference evidence="1" key="1">
    <citation type="journal article" date="2020" name="New Phytol.">
        <title>Comparative genomics reveals dynamic genome evolution in host specialist ectomycorrhizal fungi.</title>
        <authorList>
            <person name="Lofgren L.A."/>
            <person name="Nguyen N.H."/>
            <person name="Vilgalys R."/>
            <person name="Ruytinx J."/>
            <person name="Liao H.L."/>
            <person name="Branco S."/>
            <person name="Kuo A."/>
            <person name="LaButti K."/>
            <person name="Lipzen A."/>
            <person name="Andreopoulos W."/>
            <person name="Pangilinan J."/>
            <person name="Riley R."/>
            <person name="Hundley H."/>
            <person name="Na H."/>
            <person name="Barry K."/>
            <person name="Grigoriev I.V."/>
            <person name="Stajich J.E."/>
            <person name="Kennedy P.G."/>
        </authorList>
    </citation>
    <scope>NUCLEOTIDE SEQUENCE</scope>
    <source>
        <strain evidence="1">MN1</strain>
    </source>
</reference>
<comment type="caution">
    <text evidence="1">The sequence shown here is derived from an EMBL/GenBank/DDBJ whole genome shotgun (WGS) entry which is preliminary data.</text>
</comment>
<sequence length="115" mass="12855">MFFLEVAVLPSMLSGPLVHLGAKAQKFGYESFLCVHCEEVIGTRHLATSTTYPKRRKLIDRPERTAIEALPSIMCKGISQEQDEPLEDMYVMCTKSTMLYGAAGHKGYSTSEELH</sequence>
<organism evidence="1 2">
    <name type="scientific">Suillus subaureus</name>
    <dbReference type="NCBI Taxonomy" id="48587"/>
    <lineage>
        <taxon>Eukaryota</taxon>
        <taxon>Fungi</taxon>
        <taxon>Dikarya</taxon>
        <taxon>Basidiomycota</taxon>
        <taxon>Agaricomycotina</taxon>
        <taxon>Agaricomycetes</taxon>
        <taxon>Agaricomycetidae</taxon>
        <taxon>Boletales</taxon>
        <taxon>Suillineae</taxon>
        <taxon>Suillaceae</taxon>
        <taxon>Suillus</taxon>
    </lineage>
</organism>
<keyword evidence="2" id="KW-1185">Reference proteome</keyword>
<gene>
    <name evidence="1" type="ORF">BJ212DRAFT_1301129</name>
</gene>
<proteinExistence type="predicted"/>
<accession>A0A9P7E7R2</accession>
<dbReference type="EMBL" id="JABBWG010000024">
    <property type="protein sequence ID" value="KAG1813213.1"/>
    <property type="molecule type" value="Genomic_DNA"/>
</dbReference>
<evidence type="ECO:0000313" key="2">
    <source>
        <dbReference type="Proteomes" id="UP000807769"/>
    </source>
</evidence>
<name>A0A9P7E7R2_9AGAM</name>
<dbReference type="Proteomes" id="UP000807769">
    <property type="component" value="Unassembled WGS sequence"/>
</dbReference>
<protein>
    <submittedName>
        <fullName evidence="1">Uncharacterized protein</fullName>
    </submittedName>
</protein>
<dbReference type="GeneID" id="64627102"/>